<evidence type="ECO:0000313" key="1">
    <source>
        <dbReference type="EMBL" id="SOQ44572.1"/>
    </source>
</evidence>
<organism evidence="1">
    <name type="scientific">Spodoptera frugiperda</name>
    <name type="common">Fall armyworm</name>
    <dbReference type="NCBI Taxonomy" id="7108"/>
    <lineage>
        <taxon>Eukaryota</taxon>
        <taxon>Metazoa</taxon>
        <taxon>Ecdysozoa</taxon>
        <taxon>Arthropoda</taxon>
        <taxon>Hexapoda</taxon>
        <taxon>Insecta</taxon>
        <taxon>Pterygota</taxon>
        <taxon>Neoptera</taxon>
        <taxon>Endopterygota</taxon>
        <taxon>Lepidoptera</taxon>
        <taxon>Glossata</taxon>
        <taxon>Ditrysia</taxon>
        <taxon>Noctuoidea</taxon>
        <taxon>Noctuidae</taxon>
        <taxon>Amphipyrinae</taxon>
        <taxon>Spodoptera</taxon>
    </lineage>
</organism>
<gene>
    <name evidence="1" type="ORF">SFRICE_030812</name>
</gene>
<protein>
    <submittedName>
        <fullName evidence="1">SFRICE_030812</fullName>
    </submittedName>
</protein>
<dbReference type="EMBL" id="ODYU01004562">
    <property type="protein sequence ID" value="SOQ44572.1"/>
    <property type="molecule type" value="Genomic_DNA"/>
</dbReference>
<accession>A0A2H1VVQ5</accession>
<name>A0A2H1VVQ5_SPOFR</name>
<sequence>MSRVENQSRDIDSWSILVFSPVLWMRLQTYKFIYTSHPDPKQQIMDHTKSYSVRESNSKVAARDVTAPFESLLPNEYPRRSTLERPI</sequence>
<reference evidence="1" key="1">
    <citation type="submission" date="2016-07" db="EMBL/GenBank/DDBJ databases">
        <authorList>
            <person name="Bretaudeau A."/>
        </authorList>
    </citation>
    <scope>NUCLEOTIDE SEQUENCE</scope>
    <source>
        <strain evidence="1">Rice</strain>
        <tissue evidence="1">Whole body</tissue>
    </source>
</reference>
<dbReference type="AlphaFoldDB" id="A0A2H1VVQ5"/>
<proteinExistence type="predicted"/>